<accession>A0A173TT04</accession>
<dbReference type="AlphaFoldDB" id="A0A173TT04"/>
<organism evidence="1 2">
    <name type="scientific">Coprococcus comes</name>
    <dbReference type="NCBI Taxonomy" id="410072"/>
    <lineage>
        <taxon>Bacteria</taxon>
        <taxon>Bacillati</taxon>
        <taxon>Bacillota</taxon>
        <taxon>Clostridia</taxon>
        <taxon>Lachnospirales</taxon>
        <taxon>Lachnospiraceae</taxon>
        <taxon>Coprococcus</taxon>
    </lineage>
</organism>
<name>A0A173TT04_9FIRM</name>
<protein>
    <submittedName>
        <fullName evidence="1">Uncharacterized protein</fullName>
    </submittedName>
</protein>
<reference evidence="1 2" key="1">
    <citation type="submission" date="2015-09" db="EMBL/GenBank/DDBJ databases">
        <authorList>
            <consortium name="Pathogen Informatics"/>
        </authorList>
    </citation>
    <scope>NUCLEOTIDE SEQUENCE [LARGE SCALE GENOMIC DNA]</scope>
    <source>
        <strain evidence="1 2">2789STDY5834962</strain>
    </source>
</reference>
<gene>
    <name evidence="1" type="ORF">ERS852574_02445</name>
</gene>
<proteinExistence type="predicted"/>
<dbReference type="EMBL" id="CYXR01000019">
    <property type="protein sequence ID" value="CUN06082.1"/>
    <property type="molecule type" value="Genomic_DNA"/>
</dbReference>
<sequence length="84" mass="9444">MIKVEKGMREIKAVNGVPDIMTDLACIIRSIRTTMVEKRDYSEAETKELVKQAVRLGFATDEEITQEAMAAMGKVMMLLKNLPL</sequence>
<dbReference type="Proteomes" id="UP000095727">
    <property type="component" value="Unassembled WGS sequence"/>
</dbReference>
<evidence type="ECO:0000313" key="1">
    <source>
        <dbReference type="EMBL" id="CUN06082.1"/>
    </source>
</evidence>
<evidence type="ECO:0000313" key="2">
    <source>
        <dbReference type="Proteomes" id="UP000095727"/>
    </source>
</evidence>
<dbReference type="RefSeq" id="WP_055157708.1">
    <property type="nucleotide sequence ID" value="NZ_CYXR01000019.1"/>
</dbReference>